<dbReference type="EMBL" id="JGDS01000053">
    <property type="protein sequence ID" value="EXZ73032.1"/>
    <property type="molecule type" value="Genomic_DNA"/>
</dbReference>
<name>A0A016BWD5_BACFG</name>
<gene>
    <name evidence="2" type="ORF">M123_2674</name>
</gene>
<organism evidence="2 3">
    <name type="scientific">Bacteroides fragilis str. 3976T8</name>
    <dbReference type="NCBI Taxonomy" id="1339314"/>
    <lineage>
        <taxon>Bacteria</taxon>
        <taxon>Pseudomonadati</taxon>
        <taxon>Bacteroidota</taxon>
        <taxon>Bacteroidia</taxon>
        <taxon>Bacteroidales</taxon>
        <taxon>Bacteroidaceae</taxon>
        <taxon>Bacteroides</taxon>
    </lineage>
</organism>
<dbReference type="Proteomes" id="UP000020938">
    <property type="component" value="Unassembled WGS sequence"/>
</dbReference>
<reference evidence="2 3" key="1">
    <citation type="submission" date="2014-02" db="EMBL/GenBank/DDBJ databases">
        <authorList>
            <person name="Sears C."/>
            <person name="Carroll K."/>
            <person name="Sack B.R."/>
            <person name="Qadri F."/>
            <person name="Myers L.L."/>
            <person name="Chung G.-T."/>
            <person name="Escheverria P."/>
            <person name="Fraser C.M."/>
            <person name="Sadzewicz L."/>
            <person name="Shefchek K.A."/>
            <person name="Tallon L."/>
            <person name="Das S.P."/>
            <person name="Daugherty S."/>
            <person name="Mongodin E.F."/>
        </authorList>
    </citation>
    <scope>NUCLEOTIDE SEQUENCE [LARGE SCALE GENOMIC DNA]</scope>
    <source>
        <strain evidence="2 3">3976T8</strain>
    </source>
</reference>
<evidence type="ECO:0000313" key="2">
    <source>
        <dbReference type="EMBL" id="EXZ73032.1"/>
    </source>
</evidence>
<comment type="caution">
    <text evidence="2">The sequence shown here is derived from an EMBL/GenBank/DDBJ whole genome shotgun (WGS) entry which is preliminary data.</text>
</comment>
<feature type="region of interest" description="Disordered" evidence="1">
    <location>
        <begin position="16"/>
        <end position="48"/>
    </location>
</feature>
<proteinExistence type="predicted"/>
<evidence type="ECO:0000256" key="1">
    <source>
        <dbReference type="SAM" id="MobiDB-lite"/>
    </source>
</evidence>
<protein>
    <submittedName>
        <fullName evidence="2">Uncharacterized protein</fullName>
    </submittedName>
</protein>
<dbReference type="AlphaFoldDB" id="A0A016BWD5"/>
<evidence type="ECO:0000313" key="3">
    <source>
        <dbReference type="Proteomes" id="UP000020938"/>
    </source>
</evidence>
<accession>A0A016BWD5</accession>
<sequence length="48" mass="5363">MLVHRSGWPLFRMAKEGPENLTTNVSKYEESENQVHQGKDDTGGSTTV</sequence>